<gene>
    <name evidence="10" type="primary">lysS</name>
    <name evidence="11" type="ORF">BECKDK2373B_GA0170837_10329</name>
</gene>
<keyword evidence="4 10" id="KW-0436">Ligase</keyword>
<evidence type="ECO:0000256" key="8">
    <source>
        <dbReference type="ARBA" id="ARBA00023146"/>
    </source>
</evidence>
<dbReference type="GO" id="GO:0005737">
    <property type="term" value="C:cytoplasm"/>
    <property type="evidence" value="ECO:0007669"/>
    <property type="project" value="UniProtKB-SubCell"/>
</dbReference>
<dbReference type="GO" id="GO:0004824">
    <property type="term" value="F:lysine-tRNA ligase activity"/>
    <property type="evidence" value="ECO:0007669"/>
    <property type="project" value="UniProtKB-UniRule"/>
</dbReference>
<keyword evidence="5 10" id="KW-0547">Nucleotide-binding</keyword>
<comment type="catalytic activity">
    <reaction evidence="9 10">
        <text>tRNA(Lys) + L-lysine + ATP = L-lysyl-tRNA(Lys) + AMP + diphosphate</text>
        <dbReference type="Rhea" id="RHEA:20792"/>
        <dbReference type="Rhea" id="RHEA-COMP:9696"/>
        <dbReference type="Rhea" id="RHEA-COMP:9697"/>
        <dbReference type="ChEBI" id="CHEBI:30616"/>
        <dbReference type="ChEBI" id="CHEBI:32551"/>
        <dbReference type="ChEBI" id="CHEBI:33019"/>
        <dbReference type="ChEBI" id="CHEBI:78442"/>
        <dbReference type="ChEBI" id="CHEBI:78529"/>
        <dbReference type="ChEBI" id="CHEBI:456215"/>
        <dbReference type="EC" id="6.1.1.6"/>
    </reaction>
</comment>
<sequence>MWTTKFIDSLPQDHYQVINDSKTPSGRVHVGSLRGVLIHDAVYRELQHRDLPGIYIYGVDDYDPMDGLPADAPDSVREHMGKPLCNVPPPAGSDATDMADHYISEFLGVFRELNVGAQIYRMRDVYRGGLFNEAIDTILQNAHKVRDIYERVSGARRPDHWHPFQVVCENCGKIGTTEVSAFDGEKVRYRCKPDLVTWATGCGHQGEISPFDGNGKLPWKLEWATKWHEFGITIEGAGKDHCTKGGSRDVAARIVRGIFGHEPPRNIPYEFFLVEGAKMSSSKGVGSSARDMADFLPPEILRFLMVKTDPKKAVNFSTDGAYMLKTFNEHDRLLELDDANEERDAILRAAEREVPAPIYAPVSFQLISSLLQIPHVDLRDTVRSRMGRELTEPEHRHLEARIAAAGYWLRHIAPEEDKFEVQEILPAIADQNTPAERYFINALRSRLLDTQWSEDGLQTAIFDTARLTPLPAKQAFVALYRLFLGKESGPRAGALLSFLDREFVMTRLDAARCPALAFIESVAISREEFLARLDTQKITGTIRSIIPGIYTPVGLEIPLEDWNDNLVDTEGVCALRIVSEEKNRLSATRVMVMRFEKGETPETVRERCRKEIAAFLGQLEEKGAYTPA</sequence>
<protein>
    <recommendedName>
        <fullName evidence="10">Lysine--tRNA ligase</fullName>
        <ecNumber evidence="10">6.1.1.6</ecNumber>
    </recommendedName>
    <alternativeName>
        <fullName evidence="10">Lysyl-tRNA synthetase</fullName>
        <shortName evidence="10">LysRS</shortName>
    </alternativeName>
</protein>
<dbReference type="InterPro" id="IPR014729">
    <property type="entry name" value="Rossmann-like_a/b/a_fold"/>
</dbReference>
<reference evidence="11" key="1">
    <citation type="submission" date="2019-02" db="EMBL/GenBank/DDBJ databases">
        <authorList>
            <person name="Gruber-Vodicka R. H."/>
            <person name="Seah K. B. B."/>
        </authorList>
    </citation>
    <scope>NUCLEOTIDE SEQUENCE</scope>
    <source>
        <strain evidence="11">BECK_DK47</strain>
    </source>
</reference>
<feature type="short sequence motif" description="'KMSKS' region" evidence="10">
    <location>
        <begin position="278"/>
        <end position="282"/>
    </location>
</feature>
<dbReference type="Gene3D" id="1.10.10.350">
    <property type="match status" value="1"/>
</dbReference>
<keyword evidence="3 10" id="KW-0963">Cytoplasm</keyword>
<dbReference type="EMBL" id="CAADEX010000032">
    <property type="protein sequence ID" value="VFJ51096.1"/>
    <property type="molecule type" value="Genomic_DNA"/>
</dbReference>
<evidence type="ECO:0000256" key="1">
    <source>
        <dbReference type="ARBA" id="ARBA00004496"/>
    </source>
</evidence>
<keyword evidence="7 10" id="KW-0648">Protein biosynthesis</keyword>
<evidence type="ECO:0000256" key="3">
    <source>
        <dbReference type="ARBA" id="ARBA00022490"/>
    </source>
</evidence>
<keyword evidence="8 10" id="KW-0030">Aminoacyl-tRNA synthetase</keyword>
<dbReference type="PANTHER" id="PTHR37940">
    <property type="entry name" value="LYSINE--TRNA LIGASE"/>
    <property type="match status" value="1"/>
</dbReference>
<dbReference type="PANTHER" id="PTHR37940:SF1">
    <property type="entry name" value="LYSINE--TRNA LIGASE"/>
    <property type="match status" value="1"/>
</dbReference>
<evidence type="ECO:0000256" key="4">
    <source>
        <dbReference type="ARBA" id="ARBA00022598"/>
    </source>
</evidence>
<dbReference type="EC" id="6.1.1.6" evidence="10"/>
<dbReference type="SUPFAM" id="SSF48163">
    <property type="entry name" value="An anticodon-binding domain of class I aminoacyl-tRNA synthetases"/>
    <property type="match status" value="1"/>
</dbReference>
<proteinExistence type="inferred from homology"/>
<dbReference type="Gene3D" id="3.40.50.620">
    <property type="entry name" value="HUPs"/>
    <property type="match status" value="2"/>
</dbReference>
<dbReference type="Pfam" id="PF01921">
    <property type="entry name" value="tRNA-synt_1f"/>
    <property type="match status" value="1"/>
</dbReference>
<evidence type="ECO:0000256" key="9">
    <source>
        <dbReference type="ARBA" id="ARBA00048573"/>
    </source>
</evidence>
<keyword evidence="6 10" id="KW-0067">ATP-binding</keyword>
<feature type="short sequence motif" description="'HIGH' region" evidence="10">
    <location>
        <begin position="24"/>
        <end position="32"/>
    </location>
</feature>
<comment type="caution">
    <text evidence="10">Lacks conserved residue(s) required for the propagation of feature annotation.</text>
</comment>
<evidence type="ECO:0000256" key="6">
    <source>
        <dbReference type="ARBA" id="ARBA00022840"/>
    </source>
</evidence>
<dbReference type="HAMAP" id="MF_00177">
    <property type="entry name" value="Lys_tRNA_synth_class1"/>
    <property type="match status" value="1"/>
</dbReference>
<dbReference type="GO" id="GO:0005524">
    <property type="term" value="F:ATP binding"/>
    <property type="evidence" value="ECO:0007669"/>
    <property type="project" value="UniProtKB-UniRule"/>
</dbReference>
<dbReference type="Gene3D" id="6.10.20.10">
    <property type="entry name" value="Lysine tRNA ligase, stem contact fold domain"/>
    <property type="match status" value="1"/>
</dbReference>
<evidence type="ECO:0000256" key="5">
    <source>
        <dbReference type="ARBA" id="ARBA00022741"/>
    </source>
</evidence>
<organism evidence="11">
    <name type="scientific">Candidatus Kentrum sp. DK</name>
    <dbReference type="NCBI Taxonomy" id="2126562"/>
    <lineage>
        <taxon>Bacteria</taxon>
        <taxon>Pseudomonadati</taxon>
        <taxon>Pseudomonadota</taxon>
        <taxon>Gammaproteobacteria</taxon>
        <taxon>Candidatus Kentrum</taxon>
    </lineage>
</organism>
<dbReference type="NCBIfam" id="TIGR00467">
    <property type="entry name" value="lysS_arch"/>
    <property type="match status" value="1"/>
</dbReference>
<dbReference type="InterPro" id="IPR002904">
    <property type="entry name" value="Lys-tRNA-ligase"/>
</dbReference>
<dbReference type="Gene3D" id="1.10.10.770">
    <property type="match status" value="1"/>
</dbReference>
<evidence type="ECO:0000256" key="10">
    <source>
        <dbReference type="HAMAP-Rule" id="MF_00177"/>
    </source>
</evidence>
<accession>A0A450SEH9</accession>
<evidence type="ECO:0000256" key="2">
    <source>
        <dbReference type="ARBA" id="ARBA00005594"/>
    </source>
</evidence>
<dbReference type="AlphaFoldDB" id="A0A450SEH9"/>
<dbReference type="GO" id="GO:0000049">
    <property type="term" value="F:tRNA binding"/>
    <property type="evidence" value="ECO:0007669"/>
    <property type="project" value="InterPro"/>
</dbReference>
<dbReference type="InterPro" id="IPR042078">
    <property type="entry name" value="Lys-tRNA-ligase_SC_fold"/>
</dbReference>
<dbReference type="InterPro" id="IPR020751">
    <property type="entry name" value="aa-tRNA-synth_I_codon-bd_sub2"/>
</dbReference>
<evidence type="ECO:0000313" key="11">
    <source>
        <dbReference type="EMBL" id="VFJ51096.1"/>
    </source>
</evidence>
<dbReference type="InterPro" id="IPR008925">
    <property type="entry name" value="aa_tRNA-synth_I_cd-bd_sf"/>
</dbReference>
<dbReference type="GO" id="GO:0006430">
    <property type="term" value="P:lysyl-tRNA aminoacylation"/>
    <property type="evidence" value="ECO:0007669"/>
    <property type="project" value="UniProtKB-UniRule"/>
</dbReference>
<name>A0A450SEH9_9GAMM</name>
<dbReference type="SUPFAM" id="SSF52374">
    <property type="entry name" value="Nucleotidylyl transferase"/>
    <property type="match status" value="1"/>
</dbReference>
<evidence type="ECO:0000256" key="7">
    <source>
        <dbReference type="ARBA" id="ARBA00022917"/>
    </source>
</evidence>
<comment type="similarity">
    <text evidence="2 10">Belongs to the class-I aminoacyl-tRNA synthetase family.</text>
</comment>
<comment type="subcellular location">
    <subcellularLocation>
        <location evidence="1 10">Cytoplasm</location>
    </subcellularLocation>
</comment>